<gene>
    <name evidence="1" type="ORF">TKK_016947</name>
</gene>
<evidence type="ECO:0000313" key="1">
    <source>
        <dbReference type="EMBL" id="KAL3387859.1"/>
    </source>
</evidence>
<evidence type="ECO:0000313" key="2">
    <source>
        <dbReference type="Proteomes" id="UP001627154"/>
    </source>
</evidence>
<protein>
    <submittedName>
        <fullName evidence="1">Uncharacterized protein</fullName>
    </submittedName>
</protein>
<proteinExistence type="predicted"/>
<sequence>MARPLWDCGCDERCAALPELDVYLYILAMRTVKHTAGRVYIRFYAPIAKEEKSSRPNIEDQFCARAAQLAVRKFCVALRSRTNLPGTIHLYSFRSSAQIVGLVYVLFLRRSRTYIYTYPIAQMGDETQFDDRYLSASGHLVRQTLHRHRLEHDAKRMTP</sequence>
<accession>A0ABD2W4Y1</accession>
<comment type="caution">
    <text evidence="1">The sequence shown here is derived from an EMBL/GenBank/DDBJ whole genome shotgun (WGS) entry which is preliminary data.</text>
</comment>
<reference evidence="1 2" key="1">
    <citation type="journal article" date="2024" name="bioRxiv">
        <title>A reference genome for Trichogramma kaykai: A tiny desert-dwelling parasitoid wasp with competing sex-ratio distorters.</title>
        <authorList>
            <person name="Culotta J."/>
            <person name="Lindsey A.R."/>
        </authorList>
    </citation>
    <scope>NUCLEOTIDE SEQUENCE [LARGE SCALE GENOMIC DNA]</scope>
    <source>
        <strain evidence="1 2">KSX58</strain>
    </source>
</reference>
<dbReference type="Proteomes" id="UP001627154">
    <property type="component" value="Unassembled WGS sequence"/>
</dbReference>
<dbReference type="EMBL" id="JBJJXI010000136">
    <property type="protein sequence ID" value="KAL3387859.1"/>
    <property type="molecule type" value="Genomic_DNA"/>
</dbReference>
<keyword evidence="2" id="KW-1185">Reference proteome</keyword>
<name>A0ABD2W4Y1_9HYME</name>
<dbReference type="AlphaFoldDB" id="A0ABD2W4Y1"/>
<organism evidence="1 2">
    <name type="scientific">Trichogramma kaykai</name>
    <dbReference type="NCBI Taxonomy" id="54128"/>
    <lineage>
        <taxon>Eukaryota</taxon>
        <taxon>Metazoa</taxon>
        <taxon>Ecdysozoa</taxon>
        <taxon>Arthropoda</taxon>
        <taxon>Hexapoda</taxon>
        <taxon>Insecta</taxon>
        <taxon>Pterygota</taxon>
        <taxon>Neoptera</taxon>
        <taxon>Endopterygota</taxon>
        <taxon>Hymenoptera</taxon>
        <taxon>Apocrita</taxon>
        <taxon>Proctotrupomorpha</taxon>
        <taxon>Chalcidoidea</taxon>
        <taxon>Trichogrammatidae</taxon>
        <taxon>Trichogramma</taxon>
    </lineage>
</organism>